<reference evidence="2" key="1">
    <citation type="journal article" date="2024" name="Proc. Natl. Acad. Sci. U.S.A.">
        <title>Extraordinary preservation of gene collinearity over three hundred million years revealed in homosporous lycophytes.</title>
        <authorList>
            <person name="Li C."/>
            <person name="Wickell D."/>
            <person name="Kuo L.Y."/>
            <person name="Chen X."/>
            <person name="Nie B."/>
            <person name="Liao X."/>
            <person name="Peng D."/>
            <person name="Ji J."/>
            <person name="Jenkins J."/>
            <person name="Williams M."/>
            <person name="Shu S."/>
            <person name="Plott C."/>
            <person name="Barry K."/>
            <person name="Rajasekar S."/>
            <person name="Grimwood J."/>
            <person name="Han X."/>
            <person name="Sun S."/>
            <person name="Hou Z."/>
            <person name="He W."/>
            <person name="Dai G."/>
            <person name="Sun C."/>
            <person name="Schmutz J."/>
            <person name="Leebens-Mack J.H."/>
            <person name="Li F.W."/>
            <person name="Wang L."/>
        </authorList>
    </citation>
    <scope>NUCLEOTIDE SEQUENCE [LARGE SCALE GENOMIC DNA]</scope>
    <source>
        <strain evidence="2">cv. PW_Plant_1</strain>
    </source>
</reference>
<protein>
    <submittedName>
        <fullName evidence="1">Uncharacterized protein</fullName>
    </submittedName>
</protein>
<keyword evidence="2" id="KW-1185">Reference proteome</keyword>
<organism evidence="1 2">
    <name type="scientific">Diphasiastrum complanatum</name>
    <name type="common">Issler's clubmoss</name>
    <name type="synonym">Lycopodium complanatum</name>
    <dbReference type="NCBI Taxonomy" id="34168"/>
    <lineage>
        <taxon>Eukaryota</taxon>
        <taxon>Viridiplantae</taxon>
        <taxon>Streptophyta</taxon>
        <taxon>Embryophyta</taxon>
        <taxon>Tracheophyta</taxon>
        <taxon>Lycopodiopsida</taxon>
        <taxon>Lycopodiales</taxon>
        <taxon>Lycopodiaceae</taxon>
        <taxon>Lycopodioideae</taxon>
        <taxon>Diphasiastrum</taxon>
    </lineage>
</organism>
<name>A0ACC2C2F7_DIPCM</name>
<accession>A0ACC2C2F7</accession>
<evidence type="ECO:0000313" key="1">
    <source>
        <dbReference type="EMBL" id="KAJ7536004.1"/>
    </source>
</evidence>
<dbReference type="Proteomes" id="UP001162992">
    <property type="component" value="Chromosome 12"/>
</dbReference>
<dbReference type="EMBL" id="CM055103">
    <property type="protein sequence ID" value="KAJ7536004.1"/>
    <property type="molecule type" value="Genomic_DNA"/>
</dbReference>
<comment type="caution">
    <text evidence="1">The sequence shown here is derived from an EMBL/GenBank/DDBJ whole genome shotgun (WGS) entry which is preliminary data.</text>
</comment>
<gene>
    <name evidence="1" type="ORF">O6H91_12G053300</name>
</gene>
<proteinExistence type="predicted"/>
<sequence>MGKKSRRERKQHDDEEITEETDTRKTEKSLYEILGVEPTASQEEIKKAYHRLALRLHPDKNPGDQNAKEKFQALQSVIAILGDSETRKVYDQTGSLEDAELSGERTQDLYEYFRTLYKKVTEEEIEKFASSYRGSVEEEKDLKELFVKCKGDMNRVFNMLMCSDSKLDSHRFKDIFDSAIASGELKERKIYRTWAADVAKQPVPSNPLKLASKRKSKEEPASDLITLISSRGKQRMESCFSALEAKYANNGKNSRGRLEEPTDEEFEAAQRRLEKKANEKKKGSKR</sequence>
<evidence type="ECO:0000313" key="2">
    <source>
        <dbReference type="Proteomes" id="UP001162992"/>
    </source>
</evidence>